<keyword evidence="4 8" id="KW-1003">Cell membrane</keyword>
<evidence type="ECO:0000259" key="9">
    <source>
        <dbReference type="PROSITE" id="PS51012"/>
    </source>
</evidence>
<evidence type="ECO:0000256" key="5">
    <source>
        <dbReference type="ARBA" id="ARBA00022692"/>
    </source>
</evidence>
<reference evidence="10 11" key="1">
    <citation type="submission" date="2020-03" db="EMBL/GenBank/DDBJ databases">
        <title>Genome Sequence of industrial isolate, B5A.</title>
        <authorList>
            <person name="Sharma S."/>
            <person name="Patil P.B."/>
            <person name="Korpole S."/>
        </authorList>
    </citation>
    <scope>NUCLEOTIDE SEQUENCE [LARGE SCALE GENOMIC DNA]</scope>
    <source>
        <strain evidence="10 11">PI-S10-B5A</strain>
    </source>
</reference>
<keyword evidence="6 8" id="KW-1133">Transmembrane helix</keyword>
<evidence type="ECO:0000256" key="4">
    <source>
        <dbReference type="ARBA" id="ARBA00022475"/>
    </source>
</evidence>
<dbReference type="InterPro" id="IPR013525">
    <property type="entry name" value="ABC2_TM"/>
</dbReference>
<keyword evidence="3 8" id="KW-0813">Transport</keyword>
<evidence type="ECO:0000313" key="11">
    <source>
        <dbReference type="Proteomes" id="UP000539052"/>
    </source>
</evidence>
<protein>
    <recommendedName>
        <fullName evidence="8">Transport permease protein</fullName>
    </recommendedName>
</protein>
<dbReference type="PANTHER" id="PTHR30413">
    <property type="entry name" value="INNER MEMBRANE TRANSPORT PERMEASE"/>
    <property type="match status" value="1"/>
</dbReference>
<proteinExistence type="inferred from homology"/>
<feature type="transmembrane region" description="Helical" evidence="8">
    <location>
        <begin position="179"/>
        <end position="195"/>
    </location>
</feature>
<feature type="domain" description="ABC transmembrane type-2" evidence="9">
    <location>
        <begin position="35"/>
        <end position="258"/>
    </location>
</feature>
<feature type="transmembrane region" description="Helical" evidence="8">
    <location>
        <begin position="69"/>
        <end position="95"/>
    </location>
</feature>
<feature type="transmembrane region" description="Helical" evidence="8">
    <location>
        <begin position="116"/>
        <end position="142"/>
    </location>
</feature>
<dbReference type="EMBL" id="JAAOXG010000069">
    <property type="protein sequence ID" value="NNJ32828.1"/>
    <property type="molecule type" value="Genomic_DNA"/>
</dbReference>
<evidence type="ECO:0000256" key="1">
    <source>
        <dbReference type="ARBA" id="ARBA00004651"/>
    </source>
</evidence>
<dbReference type="InterPro" id="IPR047817">
    <property type="entry name" value="ABC2_TM_bact-type"/>
</dbReference>
<feature type="transmembrane region" description="Helical" evidence="8">
    <location>
        <begin position="34"/>
        <end position="57"/>
    </location>
</feature>
<keyword evidence="7 8" id="KW-0472">Membrane</keyword>
<organism evidence="10 11">
    <name type="scientific">Lacrimispora defluvii</name>
    <dbReference type="NCBI Taxonomy" id="2719233"/>
    <lineage>
        <taxon>Bacteria</taxon>
        <taxon>Bacillati</taxon>
        <taxon>Bacillota</taxon>
        <taxon>Clostridia</taxon>
        <taxon>Lachnospirales</taxon>
        <taxon>Lachnospiraceae</taxon>
        <taxon>Lacrimispora</taxon>
    </lineage>
</organism>
<dbReference type="PROSITE" id="PS51012">
    <property type="entry name" value="ABC_TM2"/>
    <property type="match status" value="1"/>
</dbReference>
<comment type="caution">
    <text evidence="10">The sequence shown here is derived from an EMBL/GenBank/DDBJ whole genome shotgun (WGS) entry which is preliminary data.</text>
</comment>
<evidence type="ECO:0000256" key="3">
    <source>
        <dbReference type="ARBA" id="ARBA00022448"/>
    </source>
</evidence>
<evidence type="ECO:0000313" key="10">
    <source>
        <dbReference type="EMBL" id="NNJ32828.1"/>
    </source>
</evidence>
<accession>A0ABX1W2V2</accession>
<comment type="similarity">
    <text evidence="2 8">Belongs to the ABC-2 integral membrane protein family.</text>
</comment>
<dbReference type="PANTHER" id="PTHR30413:SF10">
    <property type="entry name" value="CAPSULE POLYSACCHARIDE EXPORT INNER-MEMBRANE PROTEIN CTRC"/>
    <property type="match status" value="1"/>
</dbReference>
<comment type="subcellular location">
    <subcellularLocation>
        <location evidence="1 8">Cell membrane</location>
        <topology evidence="1 8">Multi-pass membrane protein</topology>
    </subcellularLocation>
</comment>
<keyword evidence="11" id="KW-1185">Reference proteome</keyword>
<evidence type="ECO:0000256" key="8">
    <source>
        <dbReference type="RuleBase" id="RU361157"/>
    </source>
</evidence>
<dbReference type="Proteomes" id="UP000539052">
    <property type="component" value="Unassembled WGS sequence"/>
</dbReference>
<sequence>MRKLLGLVKDIYSDRQLLISFSIKDFKRKFAGSFLGMAWGFIQPLLTMIVYWVVFQFGFKSGDVGEIPFVLWFMCGIVPWLFFSEAFSMASNSFIEYSYLVKKVVFNINILPLVKVLSSAIVHLFFIALLTIVCMFLGYYPSVYILQVIYYMFCTIVLLFALTLITSSIMVFFRDLNQIIGVLLLMGMWGTPIAWSPNTFPEKIRFFFKLNPIYYLVDGYRDAFVNHIWFWQKYNQTIYFWALTLGIMALGVFIYNRLYPFFSDTL</sequence>
<gene>
    <name evidence="10" type="ORF">G9470_24005</name>
</gene>
<feature type="transmembrane region" description="Helical" evidence="8">
    <location>
        <begin position="238"/>
        <end position="256"/>
    </location>
</feature>
<evidence type="ECO:0000256" key="7">
    <source>
        <dbReference type="ARBA" id="ARBA00023136"/>
    </source>
</evidence>
<name>A0ABX1W2V2_9FIRM</name>
<keyword evidence="5 8" id="KW-0812">Transmembrane</keyword>
<evidence type="ECO:0000256" key="6">
    <source>
        <dbReference type="ARBA" id="ARBA00022989"/>
    </source>
</evidence>
<dbReference type="Pfam" id="PF01061">
    <property type="entry name" value="ABC2_membrane"/>
    <property type="match status" value="1"/>
</dbReference>
<feature type="transmembrane region" description="Helical" evidence="8">
    <location>
        <begin position="148"/>
        <end position="172"/>
    </location>
</feature>
<evidence type="ECO:0000256" key="2">
    <source>
        <dbReference type="ARBA" id="ARBA00007783"/>
    </source>
</evidence>